<feature type="transmembrane region" description="Helical" evidence="2">
    <location>
        <begin position="39"/>
        <end position="60"/>
    </location>
</feature>
<feature type="region of interest" description="Disordered" evidence="1">
    <location>
        <begin position="1"/>
        <end position="30"/>
    </location>
</feature>
<dbReference type="GeneID" id="71853048"/>
<gene>
    <name evidence="3" type="ORF">ACFOZ7_20440</name>
</gene>
<accession>A0ABD5P552</accession>
<feature type="compositionally biased region" description="Basic and acidic residues" evidence="1">
    <location>
        <begin position="1"/>
        <end position="10"/>
    </location>
</feature>
<proteinExistence type="predicted"/>
<comment type="caution">
    <text evidence="3">The sequence shown here is derived from an EMBL/GenBank/DDBJ whole genome shotgun (WGS) entry which is preliminary data.</text>
</comment>
<dbReference type="AlphaFoldDB" id="A0ABD5P552"/>
<feature type="compositionally biased region" description="Acidic residues" evidence="1">
    <location>
        <begin position="396"/>
        <end position="407"/>
    </location>
</feature>
<keyword evidence="2" id="KW-0472">Membrane</keyword>
<dbReference type="EMBL" id="JBHSDJ010000131">
    <property type="protein sequence ID" value="MFC4249268.1"/>
    <property type="molecule type" value="Genomic_DNA"/>
</dbReference>
<evidence type="ECO:0000256" key="1">
    <source>
        <dbReference type="SAM" id="MobiDB-lite"/>
    </source>
</evidence>
<dbReference type="Proteomes" id="UP001595821">
    <property type="component" value="Unassembled WGS sequence"/>
</dbReference>
<reference evidence="3 4" key="1">
    <citation type="journal article" date="2014" name="Int. J. Syst. Evol. Microbiol.">
        <title>Complete genome sequence of Corynebacterium casei LMG S-19264T (=DSM 44701T), isolated from a smear-ripened cheese.</title>
        <authorList>
            <consortium name="US DOE Joint Genome Institute (JGI-PGF)"/>
            <person name="Walter F."/>
            <person name="Albersmeier A."/>
            <person name="Kalinowski J."/>
            <person name="Ruckert C."/>
        </authorList>
    </citation>
    <scope>NUCLEOTIDE SEQUENCE [LARGE SCALE GENOMIC DNA]</scope>
    <source>
        <strain evidence="3 4">IBRC-M 10912</strain>
    </source>
</reference>
<dbReference type="RefSeq" id="WP_246972517.1">
    <property type="nucleotide sequence ID" value="NZ_CP095397.1"/>
</dbReference>
<keyword evidence="2" id="KW-0812">Transmembrane</keyword>
<feature type="compositionally biased region" description="Basic and acidic residues" evidence="1">
    <location>
        <begin position="338"/>
        <end position="349"/>
    </location>
</feature>
<evidence type="ECO:0000313" key="3">
    <source>
        <dbReference type="EMBL" id="MFC4249268.1"/>
    </source>
</evidence>
<keyword evidence="2" id="KW-1133">Transmembrane helix</keyword>
<name>A0ABD5P552_9EURY</name>
<sequence>MGCADDHEGGDGADGDVTARPTWRDAVSRDPTRLSRRRLLAGVGLGAFGVAGGAGTGAYLSDLESFTGTQQAGRVGIDVRCDSDACSETDGRIAFAFDGLRPGDAGVERFRLAVHDDGNPVRVWLRTDCPPIADPLGSVLEVQLVVDDCRSGGSTTFPASGWGTLDGLRRALADGLRLDGPDQPCLSTGEERCLVFRYRLPSDATWTTAAESGLELEFYAEQCRHVSEADVGDGPFADVRCPELDCPPADCVELGTIDVEGGRLEAGETYLITDEYQLQVLSVTDKRDDGERETVCASFRLLKDGEERNAPPICAVAIGGGIPRGTPPAGDEPGGSDGGDHPSDPESRIVEYAIEPPSTRTRGELCAAHGDRDDPDERADHERPGISNVTVSVCADGDESDDDDESDLDCVPCADGSDHRAVEATFEYAGPADDATIVVTQAGRNGSTISVFGIDAGESFTLELADSGRPDFDVTVVTADGTRSIGDFHTSCSEPFGPGTVVTDGTYSLTVLEAFDRRRNPLCEVTGR</sequence>
<protein>
    <submittedName>
        <fullName evidence="3">Uncharacterized protein</fullName>
    </submittedName>
</protein>
<organism evidence="3 4">
    <name type="scientific">Natribaculum luteum</name>
    <dbReference type="NCBI Taxonomy" id="1586232"/>
    <lineage>
        <taxon>Archaea</taxon>
        <taxon>Methanobacteriati</taxon>
        <taxon>Methanobacteriota</taxon>
        <taxon>Stenosarchaea group</taxon>
        <taxon>Halobacteria</taxon>
        <taxon>Halobacteriales</taxon>
        <taxon>Natrialbaceae</taxon>
        <taxon>Natribaculum</taxon>
    </lineage>
</organism>
<feature type="region of interest" description="Disordered" evidence="1">
    <location>
        <begin position="316"/>
        <end position="407"/>
    </location>
</feature>
<evidence type="ECO:0000256" key="2">
    <source>
        <dbReference type="SAM" id="Phobius"/>
    </source>
</evidence>
<evidence type="ECO:0000313" key="4">
    <source>
        <dbReference type="Proteomes" id="UP001595821"/>
    </source>
</evidence>